<reference evidence="4 5" key="1">
    <citation type="submission" date="2018-01" db="EMBL/GenBank/DDBJ databases">
        <title>Twenty Corynebacterium bovis Genomes.</title>
        <authorList>
            <person name="Gulvik C.A."/>
        </authorList>
    </citation>
    <scope>NUCLEOTIDE SEQUENCE [LARGE SCALE GENOMIC DNA]</scope>
    <source>
        <strain evidence="3 5">16-2004</strain>
        <strain evidence="2 4">F6900</strain>
    </source>
</reference>
<proteinExistence type="predicted"/>
<dbReference type="InterPro" id="IPR019662">
    <property type="entry name" value="DUF2516"/>
</dbReference>
<dbReference type="AlphaFoldDB" id="A0A3R8PBT3"/>
<gene>
    <name evidence="3" type="ORF">CXF42_05960</name>
    <name evidence="2" type="ORF">CXF48_06240</name>
</gene>
<keyword evidence="1" id="KW-0472">Membrane</keyword>
<keyword evidence="1" id="KW-0812">Transmembrane</keyword>
<organism evidence="2 4">
    <name type="scientific">Corynebacterium bovis</name>
    <dbReference type="NCBI Taxonomy" id="36808"/>
    <lineage>
        <taxon>Bacteria</taxon>
        <taxon>Bacillati</taxon>
        <taxon>Actinomycetota</taxon>
        <taxon>Actinomycetes</taxon>
        <taxon>Mycobacteriales</taxon>
        <taxon>Corynebacteriaceae</taxon>
        <taxon>Corynebacterium</taxon>
    </lineage>
</organism>
<evidence type="ECO:0000313" key="4">
    <source>
        <dbReference type="Proteomes" id="UP000276526"/>
    </source>
</evidence>
<dbReference type="RefSeq" id="WP_125173053.1">
    <property type="nucleotide sequence ID" value="NZ_CP066067.1"/>
</dbReference>
<evidence type="ECO:0000256" key="1">
    <source>
        <dbReference type="SAM" id="Phobius"/>
    </source>
</evidence>
<sequence length="97" mass="10852">MNPYMITLVVTWFTQVLQLFFLVLAVGGAVQCAVTRDDAFTVIDRSKQTWVMLLAGSAVALLLNIFILGIPFIWIVVPVILGVYWQDVRPAVRDLLS</sequence>
<dbReference type="Proteomes" id="UP000278422">
    <property type="component" value="Unassembled WGS sequence"/>
</dbReference>
<keyword evidence="5" id="KW-1185">Reference proteome</keyword>
<evidence type="ECO:0000313" key="2">
    <source>
        <dbReference type="EMBL" id="RRO86639.1"/>
    </source>
</evidence>
<protein>
    <submittedName>
        <fullName evidence="2">DUF2516 domain-containing protein</fullName>
    </submittedName>
</protein>
<dbReference type="EMBL" id="PQNQ01000013">
    <property type="protein sequence ID" value="RRQ03946.1"/>
    <property type="molecule type" value="Genomic_DNA"/>
</dbReference>
<comment type="caution">
    <text evidence="2">The sequence shown here is derived from an EMBL/GenBank/DDBJ whole genome shotgun (WGS) entry which is preliminary data.</text>
</comment>
<dbReference type="EMBL" id="PQNK01000008">
    <property type="protein sequence ID" value="RRO86639.1"/>
    <property type="molecule type" value="Genomic_DNA"/>
</dbReference>
<evidence type="ECO:0000313" key="5">
    <source>
        <dbReference type="Proteomes" id="UP000278422"/>
    </source>
</evidence>
<name>A0A3R8PBT3_9CORY</name>
<evidence type="ECO:0000313" key="3">
    <source>
        <dbReference type="EMBL" id="RRQ03946.1"/>
    </source>
</evidence>
<accession>A0A3R8PBT3</accession>
<keyword evidence="1" id="KW-1133">Transmembrane helix</keyword>
<dbReference type="OrthoDB" id="4427346at2"/>
<dbReference type="Proteomes" id="UP000276526">
    <property type="component" value="Unassembled WGS sequence"/>
</dbReference>
<dbReference type="Pfam" id="PF10724">
    <property type="entry name" value="DUF2516"/>
    <property type="match status" value="1"/>
</dbReference>
<feature type="transmembrane region" description="Helical" evidence="1">
    <location>
        <begin position="56"/>
        <end position="85"/>
    </location>
</feature>